<dbReference type="Pfam" id="PF12627">
    <property type="entry name" value="PolyA_pol_RNAbd"/>
    <property type="match status" value="1"/>
</dbReference>
<keyword evidence="8" id="KW-0694">RNA-binding</keyword>
<dbReference type="InterPro" id="IPR050264">
    <property type="entry name" value="Bact_CCA-adding_enz_type3_sf"/>
</dbReference>
<evidence type="ECO:0000256" key="6">
    <source>
        <dbReference type="ARBA" id="ARBA00022741"/>
    </source>
</evidence>
<evidence type="ECO:0000313" key="11">
    <source>
        <dbReference type="EMBL" id="SMP39023.1"/>
    </source>
</evidence>
<dbReference type="SUPFAM" id="SSF81891">
    <property type="entry name" value="Poly A polymerase C-terminal region-like"/>
    <property type="match status" value="1"/>
</dbReference>
<sequence length="465" mass="51017">MINFGAVTVVRASLTKHPTGLNHPVKSLPSETFASPPAQEALRVIGRLREAGYFAVLAGGCVRDALLGRIPKDFDVATEATPDSVREVFGKRNTLAFGASFGVIGVLPPKAKKGVADQLPSSPDIADSPENAKDKLLPTEVATFRADGNYSDGRRPDSVTYGNAEADALRRDFTINGMFYDPVSAKVLDYVGGLDDLQSKQLRTIGEASRRFDEDKLRMLRAVRFMVTLQLTMEADTMSAIQEHADSLSVVSGERIGAEMRRVMVQTDAPRGLELLVEIGLADQVWPVLKEATWTRLKAAFEKMPTRSFEIAMATTLLVVHSSHAQAVKDLTQLTKRWKLSVAEQRAIASALTHAPSILSCEAIPWSELQPILIDRDIEAIMGTAVSLAETEHANGLSRAREDLQLEPAKLNPPPLLTGTDLIQAGYSSGPHFRLWLMQLRQLQLDGEIRDRDDAFKWVQSQPEV</sequence>
<dbReference type="CDD" id="cd05398">
    <property type="entry name" value="NT_ClassII-CCAase"/>
    <property type="match status" value="1"/>
</dbReference>
<dbReference type="InterPro" id="IPR032828">
    <property type="entry name" value="PolyA_RNA-bd"/>
</dbReference>
<proteinExistence type="inferred from homology"/>
<keyword evidence="7" id="KW-0460">Magnesium</keyword>
<organism evidence="11 12">
    <name type="scientific">Neorhodopirellula lusitana</name>
    <dbReference type="NCBI Taxonomy" id="445327"/>
    <lineage>
        <taxon>Bacteria</taxon>
        <taxon>Pseudomonadati</taxon>
        <taxon>Planctomycetota</taxon>
        <taxon>Planctomycetia</taxon>
        <taxon>Pirellulales</taxon>
        <taxon>Pirellulaceae</taxon>
        <taxon>Neorhodopirellula</taxon>
    </lineage>
</organism>
<keyword evidence="5" id="KW-0479">Metal-binding</keyword>
<dbReference type="PANTHER" id="PTHR46173:SF1">
    <property type="entry name" value="CCA TRNA NUCLEOTIDYLTRANSFERASE 1, MITOCHONDRIAL"/>
    <property type="match status" value="1"/>
</dbReference>
<dbReference type="Gene3D" id="1.10.3090.10">
    <property type="entry name" value="cca-adding enzyme, domain 2"/>
    <property type="match status" value="1"/>
</dbReference>
<keyword evidence="6" id="KW-0547">Nucleotide-binding</keyword>
<feature type="domain" description="Poly A polymerase head" evidence="9">
    <location>
        <begin position="57"/>
        <end position="203"/>
    </location>
</feature>
<keyword evidence="3" id="KW-0819">tRNA processing</keyword>
<dbReference type="EMBL" id="FXUG01000001">
    <property type="protein sequence ID" value="SMP39023.1"/>
    <property type="molecule type" value="Genomic_DNA"/>
</dbReference>
<evidence type="ECO:0000259" key="9">
    <source>
        <dbReference type="Pfam" id="PF01743"/>
    </source>
</evidence>
<evidence type="ECO:0000256" key="1">
    <source>
        <dbReference type="ARBA" id="ARBA00001946"/>
    </source>
</evidence>
<keyword evidence="12" id="KW-1185">Reference proteome</keyword>
<evidence type="ECO:0000259" key="10">
    <source>
        <dbReference type="Pfam" id="PF12627"/>
    </source>
</evidence>
<evidence type="ECO:0000256" key="3">
    <source>
        <dbReference type="ARBA" id="ARBA00022694"/>
    </source>
</evidence>
<keyword evidence="4" id="KW-0548">Nucleotidyltransferase</keyword>
<dbReference type="Pfam" id="PF01743">
    <property type="entry name" value="PolyA_pol"/>
    <property type="match status" value="1"/>
</dbReference>
<comment type="cofactor">
    <cofactor evidence="1">
        <name>Mg(2+)</name>
        <dbReference type="ChEBI" id="CHEBI:18420"/>
    </cofactor>
</comment>
<evidence type="ECO:0000256" key="2">
    <source>
        <dbReference type="ARBA" id="ARBA00022679"/>
    </source>
</evidence>
<gene>
    <name evidence="11" type="ORF">SAMN06265222_101237</name>
</gene>
<comment type="similarity">
    <text evidence="8">Belongs to the tRNA nucleotidyltransferase/poly(A) polymerase family.</text>
</comment>
<dbReference type="Proteomes" id="UP001158067">
    <property type="component" value="Unassembled WGS sequence"/>
</dbReference>
<dbReference type="PANTHER" id="PTHR46173">
    <property type="entry name" value="CCA TRNA NUCLEOTIDYLTRANSFERASE 1, MITOCHONDRIAL"/>
    <property type="match status" value="1"/>
</dbReference>
<protein>
    <submittedName>
        <fullName evidence="11">tRNA nucleotidyltransferase (CCA-adding enzyme)</fullName>
    </submittedName>
</protein>
<accession>A0ABY1PQT7</accession>
<reference evidence="11 12" key="1">
    <citation type="submission" date="2017-05" db="EMBL/GenBank/DDBJ databases">
        <authorList>
            <person name="Varghese N."/>
            <person name="Submissions S."/>
        </authorList>
    </citation>
    <scope>NUCLEOTIDE SEQUENCE [LARGE SCALE GENOMIC DNA]</scope>
    <source>
        <strain evidence="11 12">DSM 25457</strain>
    </source>
</reference>
<evidence type="ECO:0000256" key="5">
    <source>
        <dbReference type="ARBA" id="ARBA00022723"/>
    </source>
</evidence>
<dbReference type="SUPFAM" id="SSF81301">
    <property type="entry name" value="Nucleotidyltransferase"/>
    <property type="match status" value="1"/>
</dbReference>
<comment type="caution">
    <text evidence="11">The sequence shown here is derived from an EMBL/GenBank/DDBJ whole genome shotgun (WGS) entry which is preliminary data.</text>
</comment>
<dbReference type="InterPro" id="IPR002646">
    <property type="entry name" value="PolA_pol_head_dom"/>
</dbReference>
<keyword evidence="2 8" id="KW-0808">Transferase</keyword>
<evidence type="ECO:0000256" key="4">
    <source>
        <dbReference type="ARBA" id="ARBA00022695"/>
    </source>
</evidence>
<name>A0ABY1PQT7_9BACT</name>
<feature type="domain" description="tRNA nucleotidyltransferase/poly(A) polymerase RNA and SrmB- binding" evidence="10">
    <location>
        <begin position="231"/>
        <end position="291"/>
    </location>
</feature>
<dbReference type="Gene3D" id="3.30.460.10">
    <property type="entry name" value="Beta Polymerase, domain 2"/>
    <property type="match status" value="1"/>
</dbReference>
<evidence type="ECO:0000313" key="12">
    <source>
        <dbReference type="Proteomes" id="UP001158067"/>
    </source>
</evidence>
<dbReference type="InterPro" id="IPR043519">
    <property type="entry name" value="NT_sf"/>
</dbReference>
<evidence type="ECO:0000256" key="8">
    <source>
        <dbReference type="RuleBase" id="RU003953"/>
    </source>
</evidence>
<evidence type="ECO:0000256" key="7">
    <source>
        <dbReference type="ARBA" id="ARBA00022842"/>
    </source>
</evidence>